<accession>A0A9W4SIL5</accession>
<evidence type="ECO:0000313" key="1">
    <source>
        <dbReference type="EMBL" id="CAI2170894.1"/>
    </source>
</evidence>
<dbReference type="EMBL" id="CAMKVN010000755">
    <property type="protein sequence ID" value="CAI2170894.1"/>
    <property type="molecule type" value="Genomic_DNA"/>
</dbReference>
<proteinExistence type="predicted"/>
<gene>
    <name evidence="1" type="ORF">FWILDA_LOCUS4808</name>
</gene>
<dbReference type="Proteomes" id="UP001153678">
    <property type="component" value="Unassembled WGS sequence"/>
</dbReference>
<dbReference type="OrthoDB" id="654211at2759"/>
<protein>
    <submittedName>
        <fullName evidence="1">6838_t:CDS:1</fullName>
    </submittedName>
</protein>
<reference evidence="1" key="1">
    <citation type="submission" date="2022-08" db="EMBL/GenBank/DDBJ databases">
        <authorList>
            <person name="Kallberg Y."/>
            <person name="Tangrot J."/>
            <person name="Rosling A."/>
        </authorList>
    </citation>
    <scope>NUCLEOTIDE SEQUENCE</scope>
    <source>
        <strain evidence="1">Wild A</strain>
    </source>
</reference>
<comment type="caution">
    <text evidence="1">The sequence shown here is derived from an EMBL/GenBank/DDBJ whole genome shotgun (WGS) entry which is preliminary data.</text>
</comment>
<dbReference type="AlphaFoldDB" id="A0A9W4SIL5"/>
<sequence>MELDFNCNSHLLTNSQLQNPIQSSNSFSYFATPDKDTTISLQDIIDGTKVMQEISKDSTTFDLDLTHFDMDLNENSFEWLIQESCTETSKQLDTCQSLTEKEPDEECRWGIDDLIEEHMKEMKKFIHNEILCQELLTESSSLEFQDLSLANETENNDCLSTSSITTAIYNQEVICQEAAGLLSTTNMFMPQENNFSYDPLTIEETPNLFSTNLLDSFIDLESHKAIHNINDEIFVYNDVPGCNMKFEYQLDYLN</sequence>
<keyword evidence="2" id="KW-1185">Reference proteome</keyword>
<evidence type="ECO:0000313" key="2">
    <source>
        <dbReference type="Proteomes" id="UP001153678"/>
    </source>
</evidence>
<name>A0A9W4SIL5_9GLOM</name>
<organism evidence="1 2">
    <name type="scientific">Funneliformis geosporum</name>
    <dbReference type="NCBI Taxonomy" id="1117311"/>
    <lineage>
        <taxon>Eukaryota</taxon>
        <taxon>Fungi</taxon>
        <taxon>Fungi incertae sedis</taxon>
        <taxon>Mucoromycota</taxon>
        <taxon>Glomeromycotina</taxon>
        <taxon>Glomeromycetes</taxon>
        <taxon>Glomerales</taxon>
        <taxon>Glomeraceae</taxon>
        <taxon>Funneliformis</taxon>
    </lineage>
</organism>